<dbReference type="InterPro" id="IPR014500">
    <property type="entry name" value="UCP019307_cupin"/>
</dbReference>
<dbReference type="InterPro" id="IPR047121">
    <property type="entry name" value="YjiB-like"/>
</dbReference>
<gene>
    <name evidence="3" type="ORF">D0469_15630</name>
</gene>
<dbReference type="AlphaFoldDB" id="A0A372LL52"/>
<dbReference type="CDD" id="cd02219">
    <property type="entry name" value="cupin_YjlB-like"/>
    <property type="match status" value="1"/>
</dbReference>
<dbReference type="InterPro" id="IPR011051">
    <property type="entry name" value="RmlC_Cupin_sf"/>
</dbReference>
<keyword evidence="4" id="KW-1185">Reference proteome</keyword>
<feature type="domain" description="Cupin type-1" evidence="2">
    <location>
        <begin position="60"/>
        <end position="117"/>
    </location>
</feature>
<organism evidence="3 4">
    <name type="scientific">Peribacillus saganii</name>
    <dbReference type="NCBI Taxonomy" id="2303992"/>
    <lineage>
        <taxon>Bacteria</taxon>
        <taxon>Bacillati</taxon>
        <taxon>Bacillota</taxon>
        <taxon>Bacilli</taxon>
        <taxon>Bacillales</taxon>
        <taxon>Bacillaceae</taxon>
        <taxon>Peribacillus</taxon>
    </lineage>
</organism>
<dbReference type="OrthoDB" id="9791759at2"/>
<dbReference type="Pfam" id="PF00190">
    <property type="entry name" value="Cupin_1"/>
    <property type="match status" value="1"/>
</dbReference>
<dbReference type="Proteomes" id="UP000264541">
    <property type="component" value="Unassembled WGS sequence"/>
</dbReference>
<dbReference type="PANTHER" id="PTHR36448:SF2">
    <property type="entry name" value="CUPIN TYPE-1 DOMAIN-CONTAINING PROTEIN"/>
    <property type="match status" value="1"/>
</dbReference>
<evidence type="ECO:0000256" key="1">
    <source>
        <dbReference type="SAM" id="MobiDB-lite"/>
    </source>
</evidence>
<evidence type="ECO:0000313" key="4">
    <source>
        <dbReference type="Proteomes" id="UP000264541"/>
    </source>
</evidence>
<accession>A0A372LL52</accession>
<comment type="caution">
    <text evidence="3">The sequence shown here is derived from an EMBL/GenBank/DDBJ whole genome shotgun (WGS) entry which is preliminary data.</text>
</comment>
<dbReference type="RefSeq" id="WP_117327650.1">
    <property type="nucleotide sequence ID" value="NZ_QVTE01000045.1"/>
</dbReference>
<dbReference type="PANTHER" id="PTHR36448">
    <property type="entry name" value="BLR7373 PROTEIN"/>
    <property type="match status" value="1"/>
</dbReference>
<dbReference type="InterPro" id="IPR014710">
    <property type="entry name" value="RmlC-like_jellyroll"/>
</dbReference>
<dbReference type="InterPro" id="IPR006045">
    <property type="entry name" value="Cupin_1"/>
</dbReference>
<protein>
    <recommendedName>
        <fullName evidence="2">Cupin type-1 domain-containing protein</fullName>
    </recommendedName>
</protein>
<dbReference type="PIRSF" id="PIRSF019307">
    <property type="entry name" value="UCP019307"/>
    <property type="match status" value="1"/>
</dbReference>
<dbReference type="EMBL" id="QVTE01000045">
    <property type="protein sequence ID" value="RFU67320.1"/>
    <property type="molecule type" value="Genomic_DNA"/>
</dbReference>
<proteinExistence type="predicted"/>
<reference evidence="3 4" key="1">
    <citation type="submission" date="2018-08" db="EMBL/GenBank/DDBJ databases">
        <title>Bacillus chawlae sp. nov., Bacillus glennii sp. nov., and Bacillus saganii sp. nov. Isolated from the Vehicle Assembly Building at Kennedy Space Center where the Viking Spacecraft were Assembled.</title>
        <authorList>
            <person name="Seuylemezian A."/>
            <person name="Vaishampayan P."/>
        </authorList>
    </citation>
    <scope>NUCLEOTIDE SEQUENCE [LARGE SCALE GENOMIC DNA]</scope>
    <source>
        <strain evidence="3 4">V47-23a</strain>
    </source>
</reference>
<feature type="region of interest" description="Disordered" evidence="1">
    <location>
        <begin position="139"/>
        <end position="167"/>
    </location>
</feature>
<dbReference type="SUPFAM" id="SSF51182">
    <property type="entry name" value="RmlC-like cupins"/>
    <property type="match status" value="1"/>
</dbReference>
<sequence length="167" mass="18429">METQVRSFFLNDDGEIPNNEHFPVIVYEGIFSDNPNEIEAAFNRHNWLGSWTGDIYDFHHYHSNAHEVLGVKSGHAIVLFGGDEGETLELKAGDVIVLPAGTGHMKIGSNPDFEVVGAYPEGRSPNLIKRDPGARAQALPEIKNVPVPNTDPVYGESGPLIQKWKNK</sequence>
<evidence type="ECO:0000313" key="3">
    <source>
        <dbReference type="EMBL" id="RFU67320.1"/>
    </source>
</evidence>
<dbReference type="Gene3D" id="2.60.120.10">
    <property type="entry name" value="Jelly Rolls"/>
    <property type="match status" value="1"/>
</dbReference>
<evidence type="ECO:0000259" key="2">
    <source>
        <dbReference type="Pfam" id="PF00190"/>
    </source>
</evidence>
<name>A0A372LL52_9BACI</name>